<feature type="binding site" evidence="15">
    <location>
        <position position="38"/>
    </location>
    <ligand>
        <name>Mg(2+)</name>
        <dbReference type="ChEBI" id="CHEBI:18420"/>
        <label>2</label>
    </ligand>
</feature>
<keyword evidence="3" id="KW-1003">Cell membrane</keyword>
<feature type="binding site" evidence="14">
    <location>
        <begin position="167"/>
        <end position="169"/>
    </location>
    <ligand>
        <name>GTP</name>
        <dbReference type="ChEBI" id="CHEBI:37565"/>
        <label>1</label>
    </ligand>
</feature>
<dbReference type="PRINTS" id="PR00326">
    <property type="entry name" value="GTP1OBG"/>
</dbReference>
<keyword evidence="4 16" id="KW-0410">Iron transport</keyword>
<comment type="function">
    <text evidence="16">Probable transporter of a GTP-driven Fe(2+) uptake system.</text>
</comment>
<keyword evidence="7 14" id="KW-0547">Nucleotide-binding</keyword>
<sequence length="850" mass="91170">MPSSSTPTLSRPAPAPEKTLTVALAGNPNSGKTTIFNALTGLRQKVANYPGVTVEKKTGRCKLPDGAWVDVIDLPGTYSLISRSPDEQIAMEVLRGLRAGTPAPDVVVVVVDASNLQRNLYLVSQLIELGRPMVVALNMTDVAERRGLRVSADGLARELGVPVVPLVGHKSRGIDDLKAAIRRAAVAPTPDWPLPHPMREELALVGGELAILAPDMAATPASPARVGVTPAAPRDGKGEASLAPTDTHASPGTGGKGETSAGPTGERSTQGSPLRHYQALAERLLVGDRAADLAGLAAREPVASLLSNATSRLHQLGIDPMQADVEAHYRWIEGVSARVSTAAPVPADPATLTVGGRPLDYATPPKKHLTQKLDAVLIHKVWGLLIFAAVMATLFVAVFWAAAPLMEAMEGAVTWLGERVTGRMGEGPLRDLVKDGIFAGVGAVVVFVPQIAMLFLFLAVMEDSGYLARAAFLMDRLLSKVGLHGKSFIPMLSSFACAIPGIMATRTIENRKDRLATIFVAPFMSCSARLPVYFLLIGLFFAQYSALVQGGIMFALYALGVVAAAVTAWFFKRSLLKGPTPSFILEMPTYKLPQLSQVARQVWVNTSKFVTKAGTTIFFLSIILWAMAYYPRLPEAREAAIRASYERFADFQYSGLSSQSLLQSALSPEESQRLAAVHAREDSYLEAAWAGDGWPDWGEVLTEQADSAVASEQLRYSVAGRFGHVVEPLIRPLGFDWKMGVGLVGAFAAREVFVSTMAIVYNAGSEEETADLESAMLADTRANGAPVWTPLVGVSLLIWFVLAMQCISTLAIVRRETGGWRWPLGMLLYMNGLAYVICLAVYQVGRVVMS</sequence>
<evidence type="ECO:0000256" key="7">
    <source>
        <dbReference type="ARBA" id="ARBA00022741"/>
    </source>
</evidence>
<evidence type="ECO:0000256" key="10">
    <source>
        <dbReference type="ARBA" id="ARBA00023065"/>
    </source>
</evidence>
<dbReference type="Pfam" id="PF07664">
    <property type="entry name" value="FeoB_C"/>
    <property type="match status" value="1"/>
</dbReference>
<dbReference type="InterPro" id="IPR003373">
    <property type="entry name" value="Fe2_transport_prot-B"/>
</dbReference>
<feature type="binding site" evidence="15">
    <location>
        <position position="40"/>
    </location>
    <ligand>
        <name>Mg(2+)</name>
        <dbReference type="ChEBI" id="CHEBI:18420"/>
        <label>2</label>
    </ligand>
</feature>
<keyword evidence="5" id="KW-0997">Cell inner membrane</keyword>
<feature type="transmembrane region" description="Helical" evidence="16">
    <location>
        <begin position="609"/>
        <end position="630"/>
    </location>
</feature>
<feature type="transmembrane region" description="Helical" evidence="16">
    <location>
        <begin position="381"/>
        <end position="402"/>
    </location>
</feature>
<keyword evidence="6 16" id="KW-0812">Transmembrane</keyword>
<evidence type="ECO:0000256" key="16">
    <source>
        <dbReference type="RuleBase" id="RU362098"/>
    </source>
</evidence>
<accession>A0A6J4Q3M2</accession>
<evidence type="ECO:0000313" key="19">
    <source>
        <dbReference type="EMBL" id="CAA9431185.1"/>
    </source>
</evidence>
<dbReference type="InterPro" id="IPR027417">
    <property type="entry name" value="P-loop_NTPase"/>
</dbReference>
<evidence type="ECO:0000256" key="17">
    <source>
        <dbReference type="SAM" id="MobiDB-lite"/>
    </source>
</evidence>
<feature type="transmembrane region" description="Helical" evidence="16">
    <location>
        <begin position="547"/>
        <end position="571"/>
    </location>
</feature>
<keyword evidence="10" id="KW-0406">Ion transport</keyword>
<evidence type="ECO:0000256" key="4">
    <source>
        <dbReference type="ARBA" id="ARBA00022496"/>
    </source>
</evidence>
<dbReference type="GO" id="GO:0005886">
    <property type="term" value="C:plasma membrane"/>
    <property type="evidence" value="ECO:0007669"/>
    <property type="project" value="UniProtKB-SubCell"/>
</dbReference>
<dbReference type="GO" id="GO:0015093">
    <property type="term" value="F:ferrous iron transmembrane transporter activity"/>
    <property type="evidence" value="ECO:0007669"/>
    <property type="project" value="UniProtKB-UniRule"/>
</dbReference>
<dbReference type="NCBIfam" id="TIGR00437">
    <property type="entry name" value="feoB"/>
    <property type="match status" value="1"/>
</dbReference>
<dbReference type="GO" id="GO:0005525">
    <property type="term" value="F:GTP binding"/>
    <property type="evidence" value="ECO:0007669"/>
    <property type="project" value="UniProtKB-KW"/>
</dbReference>
<dbReference type="InterPro" id="IPR006073">
    <property type="entry name" value="GTP-bd"/>
</dbReference>
<feature type="binding site" evidence="14">
    <location>
        <begin position="51"/>
        <end position="55"/>
    </location>
    <ligand>
        <name>GTP</name>
        <dbReference type="ChEBI" id="CHEBI:37565"/>
        <label>1</label>
    </ligand>
</feature>
<keyword evidence="15" id="KW-0460">Magnesium</keyword>
<evidence type="ECO:0000256" key="15">
    <source>
        <dbReference type="PIRSR" id="PIRSR603373-2"/>
    </source>
</evidence>
<feature type="transmembrane region" description="Helical" evidence="16">
    <location>
        <begin position="787"/>
        <end position="812"/>
    </location>
</feature>
<dbReference type="Pfam" id="PF02421">
    <property type="entry name" value="FeoB_N"/>
    <property type="match status" value="1"/>
</dbReference>
<dbReference type="PANTHER" id="PTHR43185:SF1">
    <property type="entry name" value="FE(2+) TRANSPORTER FEOB"/>
    <property type="match status" value="1"/>
</dbReference>
<dbReference type="CDD" id="cd01879">
    <property type="entry name" value="FeoB"/>
    <property type="match status" value="1"/>
</dbReference>
<dbReference type="GO" id="GO:0046872">
    <property type="term" value="F:metal ion binding"/>
    <property type="evidence" value="ECO:0007669"/>
    <property type="project" value="UniProtKB-KW"/>
</dbReference>
<feature type="binding site" evidence="14">
    <location>
        <begin position="26"/>
        <end position="33"/>
    </location>
    <ligand>
        <name>GTP</name>
        <dbReference type="ChEBI" id="CHEBI:37565"/>
        <label>1</label>
    </ligand>
</feature>
<dbReference type="FunFam" id="3.40.50.300:FF:000426">
    <property type="entry name" value="Ferrous iron transport protein B"/>
    <property type="match status" value="1"/>
</dbReference>
<organism evidence="19">
    <name type="scientific">uncultured Phycisphaerae bacterium</name>
    <dbReference type="NCBI Taxonomy" id="904963"/>
    <lineage>
        <taxon>Bacteria</taxon>
        <taxon>Pseudomonadati</taxon>
        <taxon>Planctomycetota</taxon>
        <taxon>Phycisphaerae</taxon>
        <taxon>environmental samples</taxon>
    </lineage>
</organism>
<dbReference type="InterPro" id="IPR050860">
    <property type="entry name" value="FeoB_GTPase"/>
</dbReference>
<dbReference type="InterPro" id="IPR030389">
    <property type="entry name" value="G_FEOB_dom"/>
</dbReference>
<reference evidence="19" key="1">
    <citation type="submission" date="2020-02" db="EMBL/GenBank/DDBJ databases">
        <authorList>
            <person name="Meier V. D."/>
        </authorList>
    </citation>
    <scope>NUCLEOTIDE SEQUENCE</scope>
    <source>
        <strain evidence="19">AVDCRST_MAG64</strain>
    </source>
</reference>
<dbReference type="Pfam" id="PF07670">
    <property type="entry name" value="Gate"/>
    <property type="match status" value="2"/>
</dbReference>
<comment type="subcellular location">
    <subcellularLocation>
        <location evidence="1 16">Cell inner membrane</location>
        <topology evidence="1 16">Multi-pass membrane protein</topology>
    </subcellularLocation>
</comment>
<comment type="similarity">
    <text evidence="16">Belongs to the TRAFAC class TrmE-Era-EngA-EngB-Septin-like GTPase superfamily. FeoB GTPase (TC 9.A.8) family.</text>
</comment>
<keyword evidence="11 14" id="KW-0342">GTP-binding</keyword>
<proteinExistence type="inferred from homology"/>
<evidence type="ECO:0000259" key="18">
    <source>
        <dbReference type="PROSITE" id="PS51711"/>
    </source>
</evidence>
<feature type="binding site" evidence="15">
    <location>
        <position position="41"/>
    </location>
    <ligand>
        <name>Mg(2+)</name>
        <dbReference type="ChEBI" id="CHEBI:18420"/>
        <label>2</label>
    </ligand>
</feature>
<keyword evidence="12 16" id="KW-0472">Membrane</keyword>
<evidence type="ECO:0000256" key="9">
    <source>
        <dbReference type="ARBA" id="ARBA00023004"/>
    </source>
</evidence>
<evidence type="ECO:0000256" key="1">
    <source>
        <dbReference type="ARBA" id="ARBA00004429"/>
    </source>
</evidence>
<evidence type="ECO:0000256" key="13">
    <source>
        <dbReference type="NCBIfam" id="TIGR00437"/>
    </source>
</evidence>
<name>A0A6J4Q3M2_9BACT</name>
<evidence type="ECO:0000256" key="8">
    <source>
        <dbReference type="ARBA" id="ARBA00022989"/>
    </source>
</evidence>
<feature type="binding site" evidence="15">
    <location>
        <position position="37"/>
    </location>
    <ligand>
        <name>Mg(2+)</name>
        <dbReference type="ChEBI" id="CHEBI:18420"/>
        <label>2</label>
    </ligand>
</feature>
<feature type="binding site" evidence="14">
    <location>
        <begin position="138"/>
        <end position="141"/>
    </location>
    <ligand>
        <name>GTP</name>
        <dbReference type="ChEBI" id="CHEBI:37565"/>
        <label>1</label>
    </ligand>
</feature>
<keyword evidence="8 16" id="KW-1133">Transmembrane helix</keyword>
<feature type="transmembrane region" description="Helical" evidence="16">
    <location>
        <begin position="437"/>
        <end position="461"/>
    </location>
</feature>
<gene>
    <name evidence="19" type="ORF">AVDCRST_MAG64-3544</name>
</gene>
<protein>
    <recommendedName>
        <fullName evidence="13 16">Ferrous iron transport protein B</fullName>
    </recommendedName>
</protein>
<feature type="transmembrane region" description="Helical" evidence="16">
    <location>
        <begin position="515"/>
        <end position="541"/>
    </location>
</feature>
<evidence type="ECO:0000256" key="5">
    <source>
        <dbReference type="ARBA" id="ARBA00022519"/>
    </source>
</evidence>
<dbReference type="Gene3D" id="3.40.50.300">
    <property type="entry name" value="P-loop containing nucleotide triphosphate hydrolases"/>
    <property type="match status" value="1"/>
</dbReference>
<keyword evidence="2 16" id="KW-0813">Transport</keyword>
<dbReference type="PROSITE" id="PS51711">
    <property type="entry name" value="G_FEOB"/>
    <property type="match status" value="1"/>
</dbReference>
<evidence type="ECO:0000256" key="6">
    <source>
        <dbReference type="ARBA" id="ARBA00022692"/>
    </source>
</evidence>
<dbReference type="AlphaFoldDB" id="A0A6J4Q3M2"/>
<feature type="binding site" evidence="14">
    <location>
        <begin position="73"/>
        <end position="76"/>
    </location>
    <ligand>
        <name>GTP</name>
        <dbReference type="ChEBI" id="CHEBI:37565"/>
        <label>1</label>
    </ligand>
</feature>
<evidence type="ECO:0000256" key="14">
    <source>
        <dbReference type="PIRSR" id="PIRSR603373-1"/>
    </source>
</evidence>
<keyword evidence="9 16" id="KW-0408">Iron</keyword>
<keyword evidence="15" id="KW-0479">Metal-binding</keyword>
<dbReference type="SUPFAM" id="SSF52540">
    <property type="entry name" value="P-loop containing nucleoside triphosphate hydrolases"/>
    <property type="match status" value="1"/>
</dbReference>
<evidence type="ECO:0000256" key="3">
    <source>
        <dbReference type="ARBA" id="ARBA00022475"/>
    </source>
</evidence>
<evidence type="ECO:0000256" key="12">
    <source>
        <dbReference type="ARBA" id="ARBA00023136"/>
    </source>
</evidence>
<feature type="transmembrane region" description="Helical" evidence="16">
    <location>
        <begin position="824"/>
        <end position="844"/>
    </location>
</feature>
<evidence type="ECO:0000256" key="11">
    <source>
        <dbReference type="ARBA" id="ARBA00023134"/>
    </source>
</evidence>
<feature type="domain" description="FeoB-type G" evidence="18">
    <location>
        <begin position="19"/>
        <end position="187"/>
    </location>
</feature>
<dbReference type="EMBL" id="CADCUQ010000806">
    <property type="protein sequence ID" value="CAA9431185.1"/>
    <property type="molecule type" value="Genomic_DNA"/>
</dbReference>
<dbReference type="InterPro" id="IPR011640">
    <property type="entry name" value="Fe2_transport_prot_B_C"/>
</dbReference>
<dbReference type="PANTHER" id="PTHR43185">
    <property type="entry name" value="FERROUS IRON TRANSPORT PROTEIN B"/>
    <property type="match status" value="1"/>
</dbReference>
<feature type="transmembrane region" description="Helical" evidence="16">
    <location>
        <begin position="481"/>
        <end position="503"/>
    </location>
</feature>
<feature type="region of interest" description="Disordered" evidence="17">
    <location>
        <begin position="220"/>
        <end position="274"/>
    </location>
</feature>
<dbReference type="InterPro" id="IPR011642">
    <property type="entry name" value="Gate_dom"/>
</dbReference>
<evidence type="ECO:0000256" key="2">
    <source>
        <dbReference type="ARBA" id="ARBA00022448"/>
    </source>
</evidence>